<keyword evidence="1" id="KW-0175">Coiled coil</keyword>
<accession>A0A6P8J5N0</accession>
<dbReference type="GO" id="GO:1905515">
    <property type="term" value="P:non-motile cilium assembly"/>
    <property type="evidence" value="ECO:0007669"/>
    <property type="project" value="TreeGrafter"/>
</dbReference>
<feature type="region of interest" description="Disordered" evidence="2">
    <location>
        <begin position="26"/>
        <end position="51"/>
    </location>
</feature>
<dbReference type="PANTHER" id="PTHR31935">
    <property type="entry name" value="COILED-COIL DOMAIN-CONTAINING PROTEIN 13"/>
    <property type="match status" value="1"/>
</dbReference>
<feature type="region of interest" description="Disordered" evidence="2">
    <location>
        <begin position="622"/>
        <end position="643"/>
    </location>
</feature>
<proteinExistence type="predicted"/>
<evidence type="ECO:0000313" key="3">
    <source>
        <dbReference type="Proteomes" id="UP000515163"/>
    </source>
</evidence>
<dbReference type="InParanoid" id="A0A6P8J5N0"/>
<feature type="compositionally biased region" description="Basic and acidic residues" evidence="2">
    <location>
        <begin position="179"/>
        <end position="192"/>
    </location>
</feature>
<feature type="region of interest" description="Disordered" evidence="2">
    <location>
        <begin position="489"/>
        <end position="549"/>
    </location>
</feature>
<feature type="coiled-coil region" evidence="1">
    <location>
        <begin position="651"/>
        <end position="682"/>
    </location>
</feature>
<evidence type="ECO:0000256" key="2">
    <source>
        <dbReference type="SAM" id="MobiDB-lite"/>
    </source>
</evidence>
<feature type="compositionally biased region" description="Polar residues" evidence="2">
    <location>
        <begin position="622"/>
        <end position="636"/>
    </location>
</feature>
<dbReference type="GeneID" id="116306778"/>
<dbReference type="AlphaFoldDB" id="A0A6P8J5N0"/>
<dbReference type="Proteomes" id="UP000515163">
    <property type="component" value="Unplaced"/>
</dbReference>
<gene>
    <name evidence="4" type="primary">LOC116306778</name>
</gene>
<dbReference type="GO" id="GO:0031122">
    <property type="term" value="P:cytoplasmic microtubule organization"/>
    <property type="evidence" value="ECO:0007669"/>
    <property type="project" value="TreeGrafter"/>
</dbReference>
<feature type="compositionally biased region" description="Polar residues" evidence="2">
    <location>
        <begin position="453"/>
        <end position="475"/>
    </location>
</feature>
<feature type="region of interest" description="Disordered" evidence="2">
    <location>
        <begin position="442"/>
        <end position="475"/>
    </location>
</feature>
<dbReference type="GO" id="GO:0034451">
    <property type="term" value="C:centriolar satellite"/>
    <property type="evidence" value="ECO:0007669"/>
    <property type="project" value="TreeGrafter"/>
</dbReference>
<dbReference type="OrthoDB" id="10258312at2759"/>
<evidence type="ECO:0000313" key="4">
    <source>
        <dbReference type="RefSeq" id="XP_031572730.1"/>
    </source>
</evidence>
<dbReference type="PANTHER" id="PTHR31935:SF1">
    <property type="entry name" value="COILED-COIL DOMAIN-CONTAINING PROTEIN 13"/>
    <property type="match status" value="1"/>
</dbReference>
<feature type="coiled-coil region" evidence="1">
    <location>
        <begin position="309"/>
        <end position="336"/>
    </location>
</feature>
<dbReference type="RefSeq" id="XP_031572730.1">
    <property type="nucleotide sequence ID" value="XM_031716870.1"/>
</dbReference>
<name>A0A6P8J5N0_ACTTE</name>
<evidence type="ECO:0000256" key="1">
    <source>
        <dbReference type="SAM" id="Coils"/>
    </source>
</evidence>
<feature type="region of interest" description="Disordered" evidence="2">
    <location>
        <begin position="172"/>
        <end position="192"/>
    </location>
</feature>
<dbReference type="KEGG" id="aten:116306778"/>
<dbReference type="FunCoup" id="A0A6P8J5N0">
    <property type="interactions" value="278"/>
</dbReference>
<organism evidence="3 4">
    <name type="scientific">Actinia tenebrosa</name>
    <name type="common">Australian red waratah sea anemone</name>
    <dbReference type="NCBI Taxonomy" id="6105"/>
    <lineage>
        <taxon>Eukaryota</taxon>
        <taxon>Metazoa</taxon>
        <taxon>Cnidaria</taxon>
        <taxon>Anthozoa</taxon>
        <taxon>Hexacorallia</taxon>
        <taxon>Actiniaria</taxon>
        <taxon>Actiniidae</taxon>
        <taxon>Actinia</taxon>
    </lineage>
</organism>
<sequence length="704" mass="80372">MSVQDSETLRQQFKLIQEQQQKKLLARKQKKLKNSTKESDETPVVSKNNWEPEDDLDLRLDTVITNGEELNVHSQLQELQQSLRILKDENGRLYKLLGERDEEMRIIRKQRDNERKALAGTGVAADTAAGKIVELSKKNRELSADLQSEKNKVRQLTRKVQDLESQVKLFEASNVPQTPKDDGNGLSSEEAKALQEKLKSTTSKMSEYRNQCEGLKKELKVTHKVLSKELGEHVNVASLLNDTSGWRGRQQQINSLQNKVAELKGQLQEVARSGSTLSSSYLLRSSMATPSYSSSQYDDKHKSVLRKIEKEKKDSLEKTKEEFDKLSEEHSHVKQKLEASKARNKVLANDLKMIKSQNKTLLEKGAHDDELVAALMREQQQLKEAYKKPSSSPPPQPQVIVTQDNTMINHLRQICQQRDERIKQLEQELEDLKQTLQNEIMERENQDHKPRPQTVSVGCCTENQPTLPSHSSSDTSINRLVLEEKEMQSFSNNDAAPGTPNRRNVPLRNGLNSPSSRNGKSRYSIPPTPPSAGRLSSGRRNSASNSEEVHGLRCQVQEFKSLHQAAEVERDRLLELVSLLQKRINEESSKCLDVTTKFQEQRRMNAHMEKQLGRVQSTTKIQNTAKNKVRGSSSQKFTDDSEELEETKTWLEIQKDENDDLKEALNSTLKAKEEDLKYYQDMMEQTKKIFLQGLRQFRQGSAPS</sequence>
<keyword evidence="3" id="KW-1185">Reference proteome</keyword>
<dbReference type="InterPro" id="IPR038929">
    <property type="entry name" value="CCDC13"/>
</dbReference>
<protein>
    <submittedName>
        <fullName evidence="4">Coiled-coil domain-containing protein 13-like</fullName>
    </submittedName>
</protein>
<reference evidence="4" key="1">
    <citation type="submission" date="2025-08" db="UniProtKB">
        <authorList>
            <consortium name="RefSeq"/>
        </authorList>
    </citation>
    <scope>IDENTIFICATION</scope>
    <source>
        <tissue evidence="4">Tentacle</tissue>
    </source>
</reference>